<name>V5ZDI7_9GAMM</name>
<evidence type="ECO:0000313" key="1">
    <source>
        <dbReference type="EMBL" id="CCG89146.1"/>
    </source>
</evidence>
<protein>
    <submittedName>
        <fullName evidence="1">Uncharacterized protein</fullName>
    </submittedName>
</protein>
<organism evidence="1 2">
    <name type="scientific">Erwinia piriflorinigrans CFBP 5888</name>
    <dbReference type="NCBI Taxonomy" id="1161919"/>
    <lineage>
        <taxon>Bacteria</taxon>
        <taxon>Pseudomonadati</taxon>
        <taxon>Pseudomonadota</taxon>
        <taxon>Gammaproteobacteria</taxon>
        <taxon>Enterobacterales</taxon>
        <taxon>Erwiniaceae</taxon>
        <taxon>Erwinia</taxon>
    </lineage>
</organism>
<keyword evidence="2" id="KW-1185">Reference proteome</keyword>
<gene>
    <name evidence="1" type="ORF">EPIR_3783</name>
</gene>
<dbReference type="RefSeq" id="WP_023656872.1">
    <property type="nucleotide sequence ID" value="NZ_CAHS01000023.1"/>
</dbReference>
<proteinExistence type="predicted"/>
<dbReference type="EMBL" id="CAHS01000023">
    <property type="protein sequence ID" value="CCG89146.1"/>
    <property type="molecule type" value="Genomic_DNA"/>
</dbReference>
<dbReference type="STRING" id="1161919.EPIR_3783"/>
<dbReference type="OrthoDB" id="2451827at2"/>
<accession>V5ZDI7</accession>
<evidence type="ECO:0000313" key="2">
    <source>
        <dbReference type="Proteomes" id="UP000018217"/>
    </source>
</evidence>
<dbReference type="Proteomes" id="UP000018217">
    <property type="component" value="Unassembled WGS sequence"/>
</dbReference>
<dbReference type="AlphaFoldDB" id="V5ZDI7"/>
<comment type="caution">
    <text evidence="1">The sequence shown here is derived from an EMBL/GenBank/DDBJ whole genome shotgun (WGS) entry which is preliminary data.</text>
</comment>
<sequence>MINWLRADLSNKLIWWIKPGRGETPLGDLLHLLQRGRLHGEQPAYIYGKRRCIAFSETPLIQAARLLLNARQAGINFAPYGLLFDRNALYRQGARQTIHQPLDELALLHQDHYFRHVTLSPDEGVDFTWKREWRLPVDELPFSADTCTLILPDGDALQWLRTHMVSPLTDNALLLEHLL</sequence>
<reference evidence="1 2" key="1">
    <citation type="journal article" date="2013" name="Syst. Appl. Microbiol.">
        <title>Phylogenetic position and virulence apparatus of the pear flower necrosis pathogen Erwinia piriflorinigrans CFBP 5888T as assessed by comparative genomics.</title>
        <authorList>
            <person name="Smits T.H."/>
            <person name="Rezzonico F."/>
            <person name="Lopez M.M."/>
            <person name="Blom J."/>
            <person name="Goesmann A."/>
            <person name="Frey J.E."/>
            <person name="Duffy B."/>
        </authorList>
    </citation>
    <scope>NUCLEOTIDE SEQUENCE [LARGE SCALE GENOMIC DNA]</scope>
    <source>
        <strain evidence="2">CFBP5888</strain>
    </source>
</reference>